<dbReference type="OrthoDB" id="10018982at2759"/>
<name>A0A7R8UUG4_HERIL</name>
<evidence type="ECO:0000256" key="5">
    <source>
        <dbReference type="ARBA" id="ARBA00023159"/>
    </source>
</evidence>
<gene>
    <name evidence="10" type="primary">MED18</name>
    <name evidence="11" type="ORF">HERILL_LOCUS9615</name>
</gene>
<keyword evidence="12" id="KW-1185">Reference proteome</keyword>
<dbReference type="GO" id="GO:0006369">
    <property type="term" value="P:termination of RNA polymerase II transcription"/>
    <property type="evidence" value="ECO:0007669"/>
    <property type="project" value="TreeGrafter"/>
</dbReference>
<dbReference type="GO" id="GO:0070847">
    <property type="term" value="C:core mediator complex"/>
    <property type="evidence" value="ECO:0007669"/>
    <property type="project" value="TreeGrafter"/>
</dbReference>
<keyword evidence="5 10" id="KW-0010">Activator</keyword>
<dbReference type="Proteomes" id="UP000594454">
    <property type="component" value="Chromosome 4"/>
</dbReference>
<dbReference type="EMBL" id="LR899012">
    <property type="protein sequence ID" value="CAD7086875.1"/>
    <property type="molecule type" value="Genomic_DNA"/>
</dbReference>
<organism evidence="11 12">
    <name type="scientific">Hermetia illucens</name>
    <name type="common">Black soldier fly</name>
    <dbReference type="NCBI Taxonomy" id="343691"/>
    <lineage>
        <taxon>Eukaryota</taxon>
        <taxon>Metazoa</taxon>
        <taxon>Ecdysozoa</taxon>
        <taxon>Arthropoda</taxon>
        <taxon>Hexapoda</taxon>
        <taxon>Insecta</taxon>
        <taxon>Pterygota</taxon>
        <taxon>Neoptera</taxon>
        <taxon>Endopterygota</taxon>
        <taxon>Diptera</taxon>
        <taxon>Brachycera</taxon>
        <taxon>Stratiomyomorpha</taxon>
        <taxon>Stratiomyidae</taxon>
        <taxon>Hermetiinae</taxon>
        <taxon>Hermetia</taxon>
    </lineage>
</organism>
<comment type="subunit">
    <text evidence="10">Component of the Mediator complex.</text>
</comment>
<dbReference type="InterPro" id="IPR019095">
    <property type="entry name" value="Mediator_Med18"/>
</dbReference>
<dbReference type="PANTHER" id="PTHR13321">
    <property type="entry name" value="MEDIATOR OF RNA POLYMERASE II TRANSCRIPTION, SUBUNIT 18"/>
    <property type="match status" value="1"/>
</dbReference>
<dbReference type="FunFam" id="2.40.320.10:FF:000001">
    <property type="entry name" value="Mediator of RNA polymerase II transcription subunit 18"/>
    <property type="match status" value="1"/>
</dbReference>
<evidence type="ECO:0000256" key="6">
    <source>
        <dbReference type="ARBA" id="ARBA00023163"/>
    </source>
</evidence>
<evidence type="ECO:0000256" key="8">
    <source>
        <dbReference type="ARBA" id="ARBA00025687"/>
    </source>
</evidence>
<keyword evidence="7 10" id="KW-0539">Nucleus</keyword>
<dbReference type="PANTHER" id="PTHR13321:SF2">
    <property type="entry name" value="MEDIATOR OF RNA POLYMERASE II TRANSCRIPTION SUBUNIT 18"/>
    <property type="match status" value="1"/>
</dbReference>
<evidence type="ECO:0000256" key="2">
    <source>
        <dbReference type="ARBA" id="ARBA00009814"/>
    </source>
</evidence>
<evidence type="ECO:0000256" key="1">
    <source>
        <dbReference type="ARBA" id="ARBA00004123"/>
    </source>
</evidence>
<evidence type="ECO:0000313" key="12">
    <source>
        <dbReference type="Proteomes" id="UP000594454"/>
    </source>
</evidence>
<keyword evidence="4 10" id="KW-0805">Transcription regulation</keyword>
<evidence type="ECO:0000256" key="10">
    <source>
        <dbReference type="RuleBase" id="RU364150"/>
    </source>
</evidence>
<proteinExistence type="inferred from homology"/>
<dbReference type="GO" id="GO:0006357">
    <property type="term" value="P:regulation of transcription by RNA polymerase II"/>
    <property type="evidence" value="ECO:0007669"/>
    <property type="project" value="InterPro"/>
</dbReference>
<accession>A0A7R8UUG4</accession>
<comment type="similarity">
    <text evidence="2 10">Belongs to the Mediator complex subunit 18 family.</text>
</comment>
<evidence type="ECO:0000313" key="11">
    <source>
        <dbReference type="EMBL" id="CAD7086875.1"/>
    </source>
</evidence>
<dbReference type="AlphaFoldDB" id="A0A7R8UUG4"/>
<dbReference type="GO" id="GO:0016592">
    <property type="term" value="C:mediator complex"/>
    <property type="evidence" value="ECO:0007669"/>
    <property type="project" value="InterPro"/>
</dbReference>
<comment type="function">
    <text evidence="8 10">Component of the Mediator complex, a coactivator involved in the regulated transcription of nearly all RNA polymerase II-dependent genes. Mediator functions as a bridge to convey information from gene-specific regulatory proteins to the basal RNA polymerase II transcription machinery. Mediator is recruited to promoters by direct interactions with regulatory proteins and serves as a scaffold for the assembly of a functional preinitiation complex with RNA polymerase II and the general transcription factors.</text>
</comment>
<reference evidence="11 12" key="1">
    <citation type="submission" date="2020-11" db="EMBL/GenBank/DDBJ databases">
        <authorList>
            <person name="Wallbank WR R."/>
            <person name="Pardo Diaz C."/>
            <person name="Kozak K."/>
            <person name="Martin S."/>
            <person name="Jiggins C."/>
            <person name="Moest M."/>
            <person name="Warren A I."/>
            <person name="Generalovic N T."/>
            <person name="Byers J.R.P. K."/>
            <person name="Montejo-Kovacevich G."/>
            <person name="Yen C E."/>
        </authorList>
    </citation>
    <scope>NUCLEOTIDE SEQUENCE [LARGE SCALE GENOMIC DNA]</scope>
</reference>
<dbReference type="FunCoup" id="A0A7R8UUG4">
    <property type="interactions" value="1161"/>
</dbReference>
<evidence type="ECO:0000256" key="7">
    <source>
        <dbReference type="ARBA" id="ARBA00023242"/>
    </source>
</evidence>
<evidence type="ECO:0000256" key="9">
    <source>
        <dbReference type="ARBA" id="ARBA00032012"/>
    </source>
</evidence>
<sequence length="218" mass="24352">MSTLSGPISTAKDALSQAVQSHIIPNQEYLLQGSILDSSVEHLLHRLKGLCDNVDTGPEPFHDHEVCMSLRTPNQMALQLRVRRSLDCDAPHQLRYIGQAELGDRSRPTLVRSSIDVACTSTVMDFLTELGCRVDFEYTNRGYMFRKGRMKITVSKIFKTGSNKPGEMGPEPISQSYLVELSVLAPTGQDAIGEEMRAFAEQLRPLVQLDKIDYKRLG</sequence>
<comment type="subcellular location">
    <subcellularLocation>
        <location evidence="1 10">Nucleus</location>
    </subcellularLocation>
</comment>
<keyword evidence="6 10" id="KW-0804">Transcription</keyword>
<dbReference type="GO" id="GO:0003712">
    <property type="term" value="F:transcription coregulator activity"/>
    <property type="evidence" value="ECO:0007669"/>
    <property type="project" value="InterPro"/>
</dbReference>
<evidence type="ECO:0000256" key="4">
    <source>
        <dbReference type="ARBA" id="ARBA00023015"/>
    </source>
</evidence>
<dbReference type="Gene3D" id="2.40.320.10">
    <property type="entry name" value="Hypothetical Protein Pfu-838710-001"/>
    <property type="match status" value="1"/>
</dbReference>
<dbReference type="OMA" id="ARGYMFR"/>
<dbReference type="InParanoid" id="A0A7R8UUG4"/>
<dbReference type="Pfam" id="PF09637">
    <property type="entry name" value="Med18"/>
    <property type="match status" value="2"/>
</dbReference>
<evidence type="ECO:0000256" key="3">
    <source>
        <dbReference type="ARBA" id="ARBA00019612"/>
    </source>
</evidence>
<protein>
    <recommendedName>
        <fullName evidence="3 10">Mediator of RNA polymerase II transcription subunit 18</fullName>
    </recommendedName>
    <alternativeName>
        <fullName evidence="9 10">Mediator complex subunit 18</fullName>
    </alternativeName>
</protein>